<dbReference type="Proteomes" id="UP000694904">
    <property type="component" value="Chromosome 5"/>
</dbReference>
<evidence type="ECO:0000313" key="3">
    <source>
        <dbReference type="RefSeq" id="XP_017867904.1"/>
    </source>
</evidence>
<dbReference type="Pfam" id="PF14646">
    <property type="entry name" value="MYCBPAP"/>
    <property type="match status" value="1"/>
</dbReference>
<organism evidence="2 3">
    <name type="scientific">Drosophila arizonae</name>
    <name type="common">Fruit fly</name>
    <dbReference type="NCBI Taxonomy" id="7263"/>
    <lineage>
        <taxon>Eukaryota</taxon>
        <taxon>Metazoa</taxon>
        <taxon>Ecdysozoa</taxon>
        <taxon>Arthropoda</taxon>
        <taxon>Hexapoda</taxon>
        <taxon>Insecta</taxon>
        <taxon>Pterygota</taxon>
        <taxon>Neoptera</taxon>
        <taxon>Endopterygota</taxon>
        <taxon>Diptera</taxon>
        <taxon>Brachycera</taxon>
        <taxon>Muscomorpha</taxon>
        <taxon>Ephydroidea</taxon>
        <taxon>Drosophilidae</taxon>
        <taxon>Drosophila</taxon>
    </lineage>
</organism>
<evidence type="ECO:0000313" key="2">
    <source>
        <dbReference type="Proteomes" id="UP000694904"/>
    </source>
</evidence>
<name>A0ABM1PL18_DROAR</name>
<reference evidence="3" key="3">
    <citation type="submission" date="2025-08" db="UniProtKB">
        <authorList>
            <consortium name="RefSeq"/>
        </authorList>
    </citation>
    <scope>IDENTIFICATION</scope>
    <source>
        <tissue evidence="3">Whole organism</tissue>
    </source>
</reference>
<feature type="region of interest" description="Disordered" evidence="1">
    <location>
        <begin position="287"/>
        <end position="311"/>
    </location>
</feature>
<reference evidence="2" key="1">
    <citation type="journal article" date="1997" name="Nucleic Acids Res.">
        <title>tRNAscan-SE: a program for improved detection of transfer RNA genes in genomic sequence.</title>
        <authorList>
            <person name="Lowe T.M."/>
            <person name="Eddy S.R."/>
        </authorList>
    </citation>
    <scope>NUCLEOTIDE SEQUENCE [LARGE SCALE GENOMIC DNA]</scope>
</reference>
<dbReference type="GeneID" id="108616896"/>
<proteinExistence type="predicted"/>
<sequence length="705" mass="81813">MEAIAENNKKDVHELNMESMENLLTDTTDKSLVTKINFLSARNVCDTRKPVPDCVAHELVNEVCDVIKKAQIFGVNVSSSDCQVLPKIRKKLDECIQDDYDDDDDDLDPRLKCWKKMLHERKLLQRRIERQTGKRAEDVLFNRHATIDAQTKRMLIRLIDTAERSEGPPPTQKKPLLKMRQDPAHCRQLAELPLTEPKLPDFEFVGFPEVAQIELADTLHPAESKWQRSEALGKRLEEQEENIMRVLQYCPDFDQLQVASASKRCKQKVLESQTVGEDLIYKVSTETVDEAQQTPPPSQSQSRSRSLSPSKSIIKSKIPRPPVAEVKATVVPALNAVKINGRVFGFGVDHGILSDDLQIFFQCDPLQRMRKTIVHLENIGNCLIQVRWQSCAIYKKELQQHLVLNNEFLFDAQPFVLLPGTQRRIDVMYQPMWVGIKKQRWCMNLTRSAICGMRRLYVRFHGVCTTPVAYRERLERDQQLIIDKQQTQFTERLASLHAELAPIVENCYLKCPYERQLDERELFTAQNPGFKVERYADLETLKELYMLVKKPRQPPWDYRLDTLRQCIYQHEVQQRESLQNILVEVLAPMRCNSGEFYEDLHLSQQQERSCYLYVRGIISSTIENWEIQSEGLGQQFFKSELQVYINDLAQKGEQMPSDSVYVEWLISRKVLHSKYFKDSLFIQTYTLVCDAVENIVSAIESTKKV</sequence>
<protein>
    <submittedName>
        <fullName evidence="3">Uncharacterized protein LOC108616896</fullName>
    </submittedName>
</protein>
<evidence type="ECO:0000256" key="1">
    <source>
        <dbReference type="SAM" id="MobiDB-lite"/>
    </source>
</evidence>
<dbReference type="RefSeq" id="XP_017867904.1">
    <property type="nucleotide sequence ID" value="XM_018012415.1"/>
</dbReference>
<accession>A0ABM1PL18</accession>
<keyword evidence="2" id="KW-1185">Reference proteome</keyword>
<dbReference type="InterPro" id="IPR032707">
    <property type="entry name" value="MYCBPAP"/>
</dbReference>
<gene>
    <name evidence="3" type="primary">LOC108616896</name>
</gene>
<reference evidence="2" key="2">
    <citation type="journal article" date="2016" name="G3 (Bethesda)">
        <title>Genome Evolution in Three Species of Cactophilic Drosophila.</title>
        <authorList>
            <person name="Sanchez-Flores A."/>
            <person name="Penazola F."/>
            <person name="Carpinteyro-Ponce J."/>
            <person name="Nazario-Yepiz N."/>
            <person name="Abreu-Goodger C."/>
            <person name="Machado C.A."/>
            <person name="Markow T.A."/>
        </authorList>
    </citation>
    <scope>NUCLEOTIDE SEQUENCE [LARGE SCALE GENOMIC DNA]</scope>
</reference>
<feature type="compositionally biased region" description="Low complexity" evidence="1">
    <location>
        <begin position="299"/>
        <end position="311"/>
    </location>
</feature>